<gene>
    <name evidence="2" type="ORF">A3B74_04045</name>
</gene>
<name>A0A1G2AQ53_9BACT</name>
<proteinExistence type="predicted"/>
<sequence>MSTGPFKNMKITKVYAKFVFLFVLMSALLLLFIVYLSFAKTTVIVHPRLESFTQEFTLQVSSPKETDDISSLSAQFLQYTVRGSKRVVDLTQTSEISEKATGEVTIFNKYRQSQPLVATTRFLSNEGILFRTLETVTVPAGGQVKVNVIADQPGASGEIPPTHFTIVALWKGLQDLIYAESNQPMKRSSRSITVVTQEDIRNALEELSASLIQEALTALALQARNDFPHLDFLPDAFEERMLFESSSVPAGIEASEFTVERELQIIAIVTSKKLLETKIQEILQSALPENKKFAPSGKQVSTYSLIEVELEKHTGKLVGRAEYPIVLSLSHPVLDRSKLTNKDAQEIRAFLTSFPEISDVQVKFSPFWSKRSLPLEDHIEIFLSAL</sequence>
<dbReference type="AlphaFoldDB" id="A0A1G2AQ53"/>
<feature type="domain" description="Baseplate protein J-like barrel" evidence="1">
    <location>
        <begin position="116"/>
        <end position="166"/>
    </location>
</feature>
<evidence type="ECO:0000313" key="2">
    <source>
        <dbReference type="EMBL" id="OGY79028.1"/>
    </source>
</evidence>
<dbReference type="Pfam" id="PF04865">
    <property type="entry name" value="Baseplate_J"/>
    <property type="match status" value="1"/>
</dbReference>
<dbReference type="InterPro" id="IPR006949">
    <property type="entry name" value="Barrel_Baseplate_J-like"/>
</dbReference>
<reference evidence="2 3" key="1">
    <citation type="journal article" date="2016" name="Nat. Commun.">
        <title>Thousands of microbial genomes shed light on interconnected biogeochemical processes in an aquifer system.</title>
        <authorList>
            <person name="Anantharaman K."/>
            <person name="Brown C.T."/>
            <person name="Hug L.A."/>
            <person name="Sharon I."/>
            <person name="Castelle C.J."/>
            <person name="Probst A.J."/>
            <person name="Thomas B.C."/>
            <person name="Singh A."/>
            <person name="Wilkins M.J."/>
            <person name="Karaoz U."/>
            <person name="Brodie E.L."/>
            <person name="Williams K.H."/>
            <person name="Hubbard S.S."/>
            <person name="Banfield J.F."/>
        </authorList>
    </citation>
    <scope>NUCLEOTIDE SEQUENCE [LARGE SCALE GENOMIC DNA]</scope>
</reference>
<comment type="caution">
    <text evidence="2">The sequence shown here is derived from an EMBL/GenBank/DDBJ whole genome shotgun (WGS) entry which is preliminary data.</text>
</comment>
<dbReference type="Proteomes" id="UP000177165">
    <property type="component" value="Unassembled WGS sequence"/>
</dbReference>
<evidence type="ECO:0000259" key="1">
    <source>
        <dbReference type="Pfam" id="PF04865"/>
    </source>
</evidence>
<accession>A0A1G2AQ53</accession>
<organism evidence="2 3">
    <name type="scientific">Candidatus Kerfeldbacteria bacterium RIFCSPHIGHO2_02_FULL_42_14</name>
    <dbReference type="NCBI Taxonomy" id="1798540"/>
    <lineage>
        <taxon>Bacteria</taxon>
        <taxon>Candidatus Kerfeldiibacteriota</taxon>
    </lineage>
</organism>
<protein>
    <recommendedName>
        <fullName evidence="1">Baseplate protein J-like barrel domain-containing protein</fullName>
    </recommendedName>
</protein>
<dbReference type="EMBL" id="MHKB01000011">
    <property type="protein sequence ID" value="OGY79028.1"/>
    <property type="molecule type" value="Genomic_DNA"/>
</dbReference>
<dbReference type="STRING" id="1798540.A3B74_04045"/>
<evidence type="ECO:0000313" key="3">
    <source>
        <dbReference type="Proteomes" id="UP000177165"/>
    </source>
</evidence>